<dbReference type="Pfam" id="PF00468">
    <property type="entry name" value="Ribosomal_L34"/>
    <property type="match status" value="1"/>
</dbReference>
<keyword evidence="8" id="KW-1185">Reference proteome</keyword>
<keyword evidence="3" id="KW-0687">Ribonucleoprotein</keyword>
<dbReference type="NCBIfam" id="TIGR01030">
    <property type="entry name" value="rpmH_bact"/>
    <property type="match status" value="1"/>
</dbReference>
<dbReference type="PANTHER" id="PTHR14503:SF4">
    <property type="entry name" value="LARGE RIBOSOMAL SUBUNIT PROTEIN BL34M"/>
    <property type="match status" value="1"/>
</dbReference>
<evidence type="ECO:0000256" key="4">
    <source>
        <dbReference type="ARBA" id="ARBA00035274"/>
    </source>
</evidence>
<protein>
    <recommendedName>
        <fullName evidence="4">Large ribosomal subunit protein bL34m</fullName>
    </recommendedName>
    <alternativeName>
        <fullName evidence="5">39S ribosomal protein L34, mitochondrial</fullName>
    </alternativeName>
</protein>
<evidence type="ECO:0000256" key="3">
    <source>
        <dbReference type="ARBA" id="ARBA00023274"/>
    </source>
</evidence>
<feature type="region of interest" description="Disordered" evidence="6">
    <location>
        <begin position="1"/>
        <end position="26"/>
    </location>
</feature>
<reference evidence="7 8" key="1">
    <citation type="submission" date="2019-09" db="EMBL/GenBank/DDBJ databases">
        <title>Bird 10,000 Genomes (B10K) Project - Family phase.</title>
        <authorList>
            <person name="Zhang G."/>
        </authorList>
    </citation>
    <scope>NUCLEOTIDE SEQUENCE [LARGE SCALE GENOMIC DNA]</scope>
    <source>
        <strain evidence="7">B10K-CU-031-07</strain>
        <tissue evidence="7">Muscle</tissue>
    </source>
</reference>
<dbReference type="Gene3D" id="1.10.287.3980">
    <property type="match status" value="1"/>
</dbReference>
<dbReference type="GO" id="GO:0003735">
    <property type="term" value="F:structural constituent of ribosome"/>
    <property type="evidence" value="ECO:0007669"/>
    <property type="project" value="InterPro"/>
</dbReference>
<evidence type="ECO:0000313" key="7">
    <source>
        <dbReference type="EMBL" id="NWH62976.1"/>
    </source>
</evidence>
<keyword evidence="2" id="KW-0689">Ribosomal protein</keyword>
<feature type="non-terminal residue" evidence="7">
    <location>
        <position position="1"/>
    </location>
</feature>
<evidence type="ECO:0000256" key="1">
    <source>
        <dbReference type="ARBA" id="ARBA00010111"/>
    </source>
</evidence>
<comment type="similarity">
    <text evidence="1">Belongs to the bacterial ribosomal protein bL34 family.</text>
</comment>
<dbReference type="OrthoDB" id="431691at2759"/>
<dbReference type="GO" id="GO:0005762">
    <property type="term" value="C:mitochondrial large ribosomal subunit"/>
    <property type="evidence" value="ECO:0007669"/>
    <property type="project" value="TreeGrafter"/>
</dbReference>
<evidence type="ECO:0000256" key="2">
    <source>
        <dbReference type="ARBA" id="ARBA00022980"/>
    </source>
</evidence>
<evidence type="ECO:0000256" key="6">
    <source>
        <dbReference type="SAM" id="MobiDB-lite"/>
    </source>
</evidence>
<feature type="non-terminal residue" evidence="7">
    <location>
        <position position="55"/>
    </location>
</feature>
<organism evidence="7 8">
    <name type="scientific">Geococcyx californianus</name>
    <name type="common">Greater roadrunner</name>
    <name type="synonym">Saurothera californiana</name>
    <dbReference type="NCBI Taxonomy" id="8947"/>
    <lineage>
        <taxon>Eukaryota</taxon>
        <taxon>Metazoa</taxon>
        <taxon>Chordata</taxon>
        <taxon>Craniata</taxon>
        <taxon>Vertebrata</taxon>
        <taxon>Euteleostomi</taxon>
        <taxon>Archelosauria</taxon>
        <taxon>Archosauria</taxon>
        <taxon>Dinosauria</taxon>
        <taxon>Saurischia</taxon>
        <taxon>Theropoda</taxon>
        <taxon>Coelurosauria</taxon>
        <taxon>Aves</taxon>
        <taxon>Neognathae</taxon>
        <taxon>Neoaves</taxon>
        <taxon>Otidimorphae</taxon>
        <taxon>Cuculiformes</taxon>
        <taxon>Neomorphidae</taxon>
        <taxon>Geococcyx</taxon>
    </lineage>
</organism>
<dbReference type="AlphaFoldDB" id="A0A7K4JCJ6"/>
<dbReference type="FunFam" id="1.10.287.3980:FF:000001">
    <property type="entry name" value="Mitochondrial ribosomal protein L34"/>
    <property type="match status" value="1"/>
</dbReference>
<name>A0A7K4JCJ6_GEOCA</name>
<evidence type="ECO:0000256" key="5">
    <source>
        <dbReference type="ARBA" id="ARBA00035434"/>
    </source>
</evidence>
<dbReference type="GO" id="GO:0006412">
    <property type="term" value="P:translation"/>
    <property type="evidence" value="ECO:0007669"/>
    <property type="project" value="InterPro"/>
</dbReference>
<sequence length="55" mass="6485">SWNCQQIRTKARGNEYQPNNRKRKRTHGWIKRISTPAGVAVILRRMLKGRKSLSH</sequence>
<dbReference type="EMBL" id="VWPV01020727">
    <property type="protein sequence ID" value="NWH62976.1"/>
    <property type="molecule type" value="Genomic_DNA"/>
</dbReference>
<proteinExistence type="inferred from homology"/>
<gene>
    <name evidence="7" type="primary">Mrpl34</name>
    <name evidence="7" type="ORF">GEOCAL_R06530</name>
</gene>
<evidence type="ECO:0000313" key="8">
    <source>
        <dbReference type="Proteomes" id="UP000531151"/>
    </source>
</evidence>
<dbReference type="Proteomes" id="UP000531151">
    <property type="component" value="Unassembled WGS sequence"/>
</dbReference>
<dbReference type="PANTHER" id="PTHR14503">
    <property type="entry name" value="MITOCHONDRIAL RIBOSOMAL PROTEIN 34 FAMILY MEMBER"/>
    <property type="match status" value="1"/>
</dbReference>
<dbReference type="InterPro" id="IPR000271">
    <property type="entry name" value="Ribosomal_bL34"/>
</dbReference>
<accession>A0A7K4JCJ6</accession>
<comment type="caution">
    <text evidence="7">The sequence shown here is derived from an EMBL/GenBank/DDBJ whole genome shotgun (WGS) entry which is preliminary data.</text>
</comment>